<accession>A0AAV5V601</accession>
<dbReference type="GO" id="GO:0061863">
    <property type="term" value="F:microtubule plus end polymerase"/>
    <property type="evidence" value="ECO:0007669"/>
    <property type="project" value="InterPro"/>
</dbReference>
<dbReference type="InterPro" id="IPR016024">
    <property type="entry name" value="ARM-type_fold"/>
</dbReference>
<feature type="domain" description="TOG" evidence="1">
    <location>
        <begin position="9"/>
        <end position="205"/>
    </location>
</feature>
<evidence type="ECO:0000313" key="3">
    <source>
        <dbReference type="Proteomes" id="UP001432322"/>
    </source>
</evidence>
<dbReference type="GO" id="GO:0007051">
    <property type="term" value="P:spindle organization"/>
    <property type="evidence" value="ECO:0007669"/>
    <property type="project" value="InterPro"/>
</dbReference>
<dbReference type="Proteomes" id="UP001432322">
    <property type="component" value="Unassembled WGS sequence"/>
</dbReference>
<dbReference type="GO" id="GO:0030951">
    <property type="term" value="P:establishment or maintenance of microtubule cytoskeleton polarity"/>
    <property type="evidence" value="ECO:0007669"/>
    <property type="project" value="InterPro"/>
</dbReference>
<comment type="caution">
    <text evidence="2">The sequence shown here is derived from an EMBL/GenBank/DDBJ whole genome shotgun (WGS) entry which is preliminary data.</text>
</comment>
<dbReference type="InterPro" id="IPR045110">
    <property type="entry name" value="XMAP215"/>
</dbReference>
<dbReference type="InterPro" id="IPR011989">
    <property type="entry name" value="ARM-like"/>
</dbReference>
<dbReference type="EMBL" id="BTSY01000002">
    <property type="protein sequence ID" value="GMT13275.1"/>
    <property type="molecule type" value="Genomic_DNA"/>
</dbReference>
<evidence type="ECO:0000259" key="1">
    <source>
        <dbReference type="SMART" id="SM01349"/>
    </source>
</evidence>
<protein>
    <recommendedName>
        <fullName evidence="1">TOG domain-containing protein</fullName>
    </recommendedName>
</protein>
<dbReference type="SUPFAM" id="SSF48371">
    <property type="entry name" value="ARM repeat"/>
    <property type="match status" value="1"/>
</dbReference>
<dbReference type="InterPro" id="IPR034085">
    <property type="entry name" value="TOG"/>
</dbReference>
<dbReference type="Gene3D" id="1.25.10.10">
    <property type="entry name" value="Leucine-rich Repeat Variant"/>
    <property type="match status" value="1"/>
</dbReference>
<sequence length="260" mass="28166">LFFQQSPSTLSSHSDILTRWLSLRLSANSTPPTLLQRLIPAAAKLIRELLFLSDQELSMLVPAAMTKVGDTREVIRCDARSLIFSLVESMEAKTVLPYLLEGLKSKIIRQKKDTLSIISSLFSNNSTLLASSAVVTIKKLVPLLLDCLADRDALTRTTAQNACVGVESQLREREEWKTAITKLPTKVKAMLVDRLAKAAYGTAPALRQLAPVPRSTVTTGGGATVFLASAAVRPFGLPRPTSCVLPGSRLPRPGSGFVKK</sequence>
<proteinExistence type="predicted"/>
<dbReference type="PANTHER" id="PTHR12609">
    <property type="entry name" value="MICROTUBULE ASSOCIATED PROTEIN XMAP215"/>
    <property type="match status" value="1"/>
</dbReference>
<keyword evidence="3" id="KW-1185">Reference proteome</keyword>
<dbReference type="SMART" id="SM01349">
    <property type="entry name" value="TOG"/>
    <property type="match status" value="1"/>
</dbReference>
<organism evidence="2 3">
    <name type="scientific">Pristionchus fissidentatus</name>
    <dbReference type="NCBI Taxonomy" id="1538716"/>
    <lineage>
        <taxon>Eukaryota</taxon>
        <taxon>Metazoa</taxon>
        <taxon>Ecdysozoa</taxon>
        <taxon>Nematoda</taxon>
        <taxon>Chromadorea</taxon>
        <taxon>Rhabditida</taxon>
        <taxon>Rhabditina</taxon>
        <taxon>Diplogasteromorpha</taxon>
        <taxon>Diplogasteroidea</taxon>
        <taxon>Neodiplogasteridae</taxon>
        <taxon>Pristionchus</taxon>
    </lineage>
</organism>
<gene>
    <name evidence="2" type="ORF">PFISCL1PPCAC_4572</name>
</gene>
<feature type="non-terminal residue" evidence="2">
    <location>
        <position position="1"/>
    </location>
</feature>
<evidence type="ECO:0000313" key="2">
    <source>
        <dbReference type="EMBL" id="GMT13275.1"/>
    </source>
</evidence>
<dbReference type="AlphaFoldDB" id="A0AAV5V601"/>
<dbReference type="GO" id="GO:0051010">
    <property type="term" value="F:microtubule plus-end binding"/>
    <property type="evidence" value="ECO:0007669"/>
    <property type="project" value="InterPro"/>
</dbReference>
<reference evidence="2" key="1">
    <citation type="submission" date="2023-10" db="EMBL/GenBank/DDBJ databases">
        <title>Genome assembly of Pristionchus species.</title>
        <authorList>
            <person name="Yoshida K."/>
            <person name="Sommer R.J."/>
        </authorList>
    </citation>
    <scope>NUCLEOTIDE SEQUENCE</scope>
    <source>
        <strain evidence="2">RS5133</strain>
    </source>
</reference>
<name>A0AAV5V601_9BILA</name>
<dbReference type="GO" id="GO:0046785">
    <property type="term" value="P:microtubule polymerization"/>
    <property type="evidence" value="ECO:0007669"/>
    <property type="project" value="InterPro"/>
</dbReference>